<keyword evidence="4" id="KW-0675">Receptor</keyword>
<dbReference type="InterPro" id="IPR012910">
    <property type="entry name" value="Plug_dom"/>
</dbReference>
<keyword evidence="1" id="KW-0472">Membrane</keyword>
<keyword evidence="1" id="KW-0813">Transport</keyword>
<comment type="similarity">
    <text evidence="1">Belongs to the TonB-dependent receptor family.</text>
</comment>
<comment type="caution">
    <text evidence="4">The sequence shown here is derived from an EMBL/GenBank/DDBJ whole genome shotgun (WGS) entry which is preliminary data.</text>
</comment>
<keyword evidence="1" id="KW-1134">Transmembrane beta strand</keyword>
<reference evidence="4 5" key="1">
    <citation type="submission" date="2019-02" db="EMBL/GenBank/DDBJ databases">
        <title>Pedobacter sp. RP-1-13 sp. nov., isolated from Arctic soil.</title>
        <authorList>
            <person name="Dahal R.H."/>
        </authorList>
    </citation>
    <scope>NUCLEOTIDE SEQUENCE [LARGE SCALE GENOMIC DNA]</scope>
    <source>
        <strain evidence="4 5">RP-1-13</strain>
    </source>
</reference>
<dbReference type="InterPro" id="IPR039426">
    <property type="entry name" value="TonB-dep_rcpt-like"/>
</dbReference>
<keyword evidence="1" id="KW-0998">Cell outer membrane</keyword>
<evidence type="ECO:0000313" key="5">
    <source>
        <dbReference type="Proteomes" id="UP000292884"/>
    </source>
</evidence>
<keyword evidence="5" id="KW-1185">Reference proteome</keyword>
<dbReference type="Pfam" id="PF07715">
    <property type="entry name" value="Plug"/>
    <property type="match status" value="1"/>
</dbReference>
<dbReference type="SUPFAM" id="SSF49478">
    <property type="entry name" value="Cna protein B-type domain"/>
    <property type="match status" value="1"/>
</dbReference>
<name>A0A4R0N245_9SPHI</name>
<dbReference type="AlphaFoldDB" id="A0A4R0N245"/>
<protein>
    <submittedName>
        <fullName evidence="4">TonB-dependent receptor</fullName>
    </submittedName>
</protein>
<dbReference type="SUPFAM" id="SSF56935">
    <property type="entry name" value="Porins"/>
    <property type="match status" value="1"/>
</dbReference>
<dbReference type="RefSeq" id="WP_131551266.1">
    <property type="nucleotide sequence ID" value="NZ_SJSK01000001.1"/>
</dbReference>
<dbReference type="Proteomes" id="UP000292884">
    <property type="component" value="Unassembled WGS sequence"/>
</dbReference>
<dbReference type="EMBL" id="SJSK01000001">
    <property type="protein sequence ID" value="TCC93397.1"/>
    <property type="molecule type" value="Genomic_DNA"/>
</dbReference>
<evidence type="ECO:0000256" key="1">
    <source>
        <dbReference type="PROSITE-ProRule" id="PRU01360"/>
    </source>
</evidence>
<feature type="domain" description="TonB-dependent receptor plug" evidence="3">
    <location>
        <begin position="707"/>
        <end position="793"/>
    </location>
</feature>
<keyword evidence="1" id="KW-0812">Transmembrane</keyword>
<dbReference type="PROSITE" id="PS52016">
    <property type="entry name" value="TONB_DEPENDENT_REC_3"/>
    <property type="match status" value="1"/>
</dbReference>
<evidence type="ECO:0000259" key="3">
    <source>
        <dbReference type="Pfam" id="PF07715"/>
    </source>
</evidence>
<dbReference type="GO" id="GO:0009279">
    <property type="term" value="C:cell outer membrane"/>
    <property type="evidence" value="ECO:0007669"/>
    <property type="project" value="UniProtKB-SubCell"/>
</dbReference>
<dbReference type="Gene3D" id="2.170.130.10">
    <property type="entry name" value="TonB-dependent receptor, plug domain"/>
    <property type="match status" value="1"/>
</dbReference>
<evidence type="ECO:0000256" key="2">
    <source>
        <dbReference type="SAM" id="SignalP"/>
    </source>
</evidence>
<keyword evidence="2" id="KW-0732">Signal</keyword>
<sequence>MKKKLIILSVALLSILSFSAFITDDDPITALLKKLDEFSSKYAQEKVYLHLDKPYYAIGDNIWFKAYIINSKTSAPSTLSKILYVELINEKDSIKKQLKLPMESGITAGDFKLTDSLSEGNYRIRAYTQYMRNAGPEFFYDKTIKIGNSWANKVFTKTNNVLSTEGTAEKVATTISFTSKDGVPYISSNVTYEVQLSNRSVAKGKGVTNSKGEIVVNYTNTQPDVYKSGKIIATITLENNKKIVKIIPVKTTSSNIDVQFFPEGGGLVEGLPTKVAIKAVNSNGLGQDITGKIIDNEGTEILSFETTYLGMGSLILNPLPGKIYSAKVKFANGNEKTIPLPKPAPSGYVLSVNNTDTSKIAVKVYLSPDLINKGELSLVGQHNGSVYFSTRIPTGKQLVSVSIPKNEFPSGIVQITLFSPENLPVCERLAFINNAIDKIDVNVQNLNANYGKRANVSADLMATNVGKPLQGSFSISVTNTAAVTPDLENESNILTSLLLTSDLVGYVEKPNHYFLDNTMKTRIELDNLLLTQGWRKINWKNVASGQFPAITYQPEKGMNISGTITKGGKPVANGKVALFSNSGGFFATDTVSDANGRFNFKDIIFGDSVKFIVQARTSKENKNVEINLDVQPAQIVTVNKNTGDIEVNVNESMMEYLNQSDKYFNEQVKRGLLNRTILLDEVKIVEKKNPAPNSSNLNGAGRADFIVTAKDLETAFSLSQYIQGRIAGVTVTNGQAFSMRAGGRSPMAIVLDGMNMGGEFNMDDIPVNDIESVEVLKPGANTAIYGSNGGSGVLVITTKRGAGTESNYNRYSPGIVTYSPKGYYPMREFYSPKYTATPDPKPDFRSTVYWNPHLVTDPTGKANLNYFNTDQAGTYRIVIEGIDVEGNLARKVVTYKVN</sequence>
<dbReference type="Gene3D" id="2.60.40.1930">
    <property type="match status" value="1"/>
</dbReference>
<dbReference type="OrthoDB" id="609485at2"/>
<comment type="subcellular location">
    <subcellularLocation>
        <location evidence="1">Cell outer membrane</location>
        <topology evidence="1">Multi-pass membrane protein</topology>
    </subcellularLocation>
</comment>
<proteinExistence type="inferred from homology"/>
<gene>
    <name evidence="4" type="ORF">EZ428_01090</name>
</gene>
<accession>A0A4R0N245</accession>
<feature type="signal peptide" evidence="2">
    <location>
        <begin position="1"/>
        <end position="22"/>
    </location>
</feature>
<feature type="chain" id="PRO_5020903180" evidence="2">
    <location>
        <begin position="23"/>
        <end position="898"/>
    </location>
</feature>
<dbReference type="InterPro" id="IPR037066">
    <property type="entry name" value="Plug_dom_sf"/>
</dbReference>
<evidence type="ECO:0000313" key="4">
    <source>
        <dbReference type="EMBL" id="TCC93397.1"/>
    </source>
</evidence>
<organism evidence="4 5">
    <name type="scientific">Pedobacter frigiditerrae</name>
    <dbReference type="NCBI Taxonomy" id="2530452"/>
    <lineage>
        <taxon>Bacteria</taxon>
        <taxon>Pseudomonadati</taxon>
        <taxon>Bacteroidota</taxon>
        <taxon>Sphingobacteriia</taxon>
        <taxon>Sphingobacteriales</taxon>
        <taxon>Sphingobacteriaceae</taxon>
        <taxon>Pedobacter</taxon>
    </lineage>
</organism>